<organism evidence="1 2">
    <name type="scientific">Pelagibacter ubique</name>
    <dbReference type="NCBI Taxonomy" id="198252"/>
    <lineage>
        <taxon>Bacteria</taxon>
        <taxon>Pseudomonadati</taxon>
        <taxon>Pseudomonadota</taxon>
        <taxon>Alphaproteobacteria</taxon>
        <taxon>Candidatus Pelagibacterales</taxon>
        <taxon>Candidatus Pelagibacteraceae</taxon>
        <taxon>Candidatus Pelagibacter</taxon>
    </lineage>
</organism>
<reference evidence="1 2" key="1">
    <citation type="submission" date="2019-07" db="EMBL/GenBank/DDBJ databases">
        <title>SAR11 Genome Evolution.</title>
        <authorList>
            <person name="Giovannoni S."/>
        </authorList>
    </citation>
    <scope>NUCLEOTIDE SEQUENCE [LARGE SCALE GENOMIC DNA]</scope>
    <source>
        <strain evidence="1 2">HTCC9565</strain>
    </source>
</reference>
<sequence>MLKNFLKKILTNLGPQTYLKKYKKIKMPILNNIKLDSLGNKNKHKKFYIIRRSPGAGFFSNLTYVLGHLEIAEKYRFTPVVDMKNFPTIYNEKKSINNSTNSWEYYFKKVSKYDLKEVYKSKNLIFTSNFFESHMATDMASKKNFYKLLKKYIHIKLNIKREIDILKKKIMTNDKVLGVHFRGTTYKTARGHAFPIPLDLMIKNLDFLIKKFKYDKIFIVTEEEKYLDYLKKYYKKKLIFLNVFRTNKLDAFKHYPRSKHRYKLGKEILIETILLSYCSGLTFVKSNVSSAAILFSRKKIKLHPLFIGYNSRNKYISKWYWYFKKILPEWMGGFRLKFK</sequence>
<proteinExistence type="predicted"/>
<dbReference type="Proteomes" id="UP001166004">
    <property type="component" value="Unassembled WGS sequence"/>
</dbReference>
<keyword evidence="2" id="KW-1185">Reference proteome</keyword>
<evidence type="ECO:0008006" key="3">
    <source>
        <dbReference type="Google" id="ProtNLM"/>
    </source>
</evidence>
<gene>
    <name evidence="1" type="ORF">VP91_00002000</name>
</gene>
<dbReference type="RefSeq" id="WP_169035585.1">
    <property type="nucleotide sequence ID" value="NZ_LANA01000001.1"/>
</dbReference>
<protein>
    <recommendedName>
        <fullName evidence="3">Alpha-1,2-fucosyltransferase</fullName>
    </recommendedName>
</protein>
<accession>A0ABX1T0C8</accession>
<comment type="caution">
    <text evidence="1">The sequence shown here is derived from an EMBL/GenBank/DDBJ whole genome shotgun (WGS) entry which is preliminary data.</text>
</comment>
<dbReference type="EMBL" id="LANA01000001">
    <property type="protein sequence ID" value="NMN67067.1"/>
    <property type="molecule type" value="Genomic_DNA"/>
</dbReference>
<evidence type="ECO:0000313" key="1">
    <source>
        <dbReference type="EMBL" id="NMN67067.1"/>
    </source>
</evidence>
<evidence type="ECO:0000313" key="2">
    <source>
        <dbReference type="Proteomes" id="UP001166004"/>
    </source>
</evidence>
<name>A0ABX1T0C8_PELUQ</name>
<dbReference type="Gene3D" id="3.40.50.11350">
    <property type="match status" value="1"/>
</dbReference>